<dbReference type="InterPro" id="IPR016092">
    <property type="entry name" value="ATAP"/>
</dbReference>
<comment type="similarity">
    <text evidence="1">Belongs to the HesB/IscA family.</text>
</comment>
<organism evidence="3 4">
    <name type="scientific">Rhodopseudomonas palustris</name>
    <dbReference type="NCBI Taxonomy" id="1076"/>
    <lineage>
        <taxon>Bacteria</taxon>
        <taxon>Pseudomonadati</taxon>
        <taxon>Pseudomonadota</taxon>
        <taxon>Alphaproteobacteria</taxon>
        <taxon>Hyphomicrobiales</taxon>
        <taxon>Nitrobacteraceae</taxon>
        <taxon>Rhodopseudomonas</taxon>
    </lineage>
</organism>
<protein>
    <submittedName>
        <fullName evidence="3">Iron-sulfur cluster assembly accessory protein</fullName>
    </submittedName>
</protein>
<dbReference type="GO" id="GO:0051537">
    <property type="term" value="F:2 iron, 2 sulfur cluster binding"/>
    <property type="evidence" value="ECO:0007669"/>
    <property type="project" value="UniProtKB-ARBA"/>
</dbReference>
<feature type="domain" description="Core" evidence="2">
    <location>
        <begin position="1"/>
        <end position="93"/>
    </location>
</feature>
<dbReference type="AlphaFoldDB" id="A0A933W489"/>
<evidence type="ECO:0000313" key="4">
    <source>
        <dbReference type="Proteomes" id="UP000782519"/>
    </source>
</evidence>
<dbReference type="NCBIfam" id="TIGR00049">
    <property type="entry name" value="iron-sulfur cluster assembly accessory protein"/>
    <property type="match status" value="1"/>
</dbReference>
<reference evidence="3" key="1">
    <citation type="submission" date="2020-07" db="EMBL/GenBank/DDBJ databases">
        <title>Huge and variable diversity of episymbiotic CPR bacteria and DPANN archaea in groundwater ecosystems.</title>
        <authorList>
            <person name="He C.Y."/>
            <person name="Keren R."/>
            <person name="Whittaker M."/>
            <person name="Farag I.F."/>
            <person name="Doudna J."/>
            <person name="Cate J.H.D."/>
            <person name="Banfield J.F."/>
        </authorList>
    </citation>
    <scope>NUCLEOTIDE SEQUENCE</scope>
    <source>
        <strain evidence="3">NC_groundwater_1818_Pr3_B-0.1um_66_35</strain>
    </source>
</reference>
<sequence>MDLNLTPSAEKFIRRMVRFSGGAGGFRLAVTSGGCSGLSAAFDVEASPRTGDQVVEHGDLRLFIPDDSCKLLQGVVVDFMETPTSSGFIFHDPKPSSCQCSGGTVEAPRHNLHQLREF</sequence>
<gene>
    <name evidence="3" type="ORF">HZA66_26525</name>
</gene>
<dbReference type="GO" id="GO:0016226">
    <property type="term" value="P:iron-sulfur cluster assembly"/>
    <property type="evidence" value="ECO:0007669"/>
    <property type="project" value="InterPro"/>
</dbReference>
<dbReference type="Pfam" id="PF01521">
    <property type="entry name" value="Fe-S_biosyn"/>
    <property type="match status" value="1"/>
</dbReference>
<evidence type="ECO:0000313" key="3">
    <source>
        <dbReference type="EMBL" id="MBI5133010.1"/>
    </source>
</evidence>
<dbReference type="InterPro" id="IPR050322">
    <property type="entry name" value="Fe-S_cluster_asmbl/transfer"/>
</dbReference>
<dbReference type="EMBL" id="JACRJB010000078">
    <property type="protein sequence ID" value="MBI5133010.1"/>
    <property type="molecule type" value="Genomic_DNA"/>
</dbReference>
<comment type="caution">
    <text evidence="3">The sequence shown here is derived from an EMBL/GenBank/DDBJ whole genome shotgun (WGS) entry which is preliminary data.</text>
</comment>
<dbReference type="PANTHER" id="PTHR10072:SF41">
    <property type="entry name" value="IRON-SULFUR CLUSTER ASSEMBLY 1 HOMOLOG, MITOCHONDRIAL"/>
    <property type="match status" value="1"/>
</dbReference>
<dbReference type="SUPFAM" id="SSF89360">
    <property type="entry name" value="HesB-like domain"/>
    <property type="match status" value="1"/>
</dbReference>
<evidence type="ECO:0000259" key="2">
    <source>
        <dbReference type="Pfam" id="PF01521"/>
    </source>
</evidence>
<name>A0A933W489_RHOPL</name>
<accession>A0A933W489</accession>
<dbReference type="InterPro" id="IPR035903">
    <property type="entry name" value="HesB-like_dom_sf"/>
</dbReference>
<dbReference type="Gene3D" id="2.60.300.12">
    <property type="entry name" value="HesB-like domain"/>
    <property type="match status" value="1"/>
</dbReference>
<proteinExistence type="inferred from homology"/>
<dbReference type="PANTHER" id="PTHR10072">
    <property type="entry name" value="IRON-SULFUR CLUSTER ASSEMBLY PROTEIN"/>
    <property type="match status" value="1"/>
</dbReference>
<dbReference type="GO" id="GO:0005829">
    <property type="term" value="C:cytosol"/>
    <property type="evidence" value="ECO:0007669"/>
    <property type="project" value="TreeGrafter"/>
</dbReference>
<dbReference type="InterPro" id="IPR000361">
    <property type="entry name" value="ATAP_core_dom"/>
</dbReference>
<evidence type="ECO:0000256" key="1">
    <source>
        <dbReference type="ARBA" id="ARBA00006718"/>
    </source>
</evidence>
<dbReference type="Proteomes" id="UP000782519">
    <property type="component" value="Unassembled WGS sequence"/>
</dbReference>